<sequence length="424" mass="46325">MAASTPADRAGDADDLSDIDLADTAFWARPPEDRHAAFARLRRRPPVFFAEADIGPIPAGPGFHALVRHADVVEASRTPQVFSSRPTAISIPDMPEEFGEFFGSMIGLDDPRHARLRRIVSRGFTPRMLAKLEDDVQRLAEQIVDDLVRTGPCDFVAEVAARLPLDVICEMMGVPADRRAMVFENASVILAGSDPDYLGHDIDAALTRMLTAGGDLAALLGELAAERRAAPTTDLTSALVRADIDGESLTDRELGSFFILLTVAGSETTRNAISHGLALLTGHPGQRELWWSDFEAHAGTAVEEIVRHSSPVIWMRRTLTRDHVMNGHAYRAGDKVVLYYASANRDEAVFADPDTFDITRSPNPHLGFGGPGPHFCLGAHLARREIGVMFRELHRRVPAIRSTAPPERLLSNFVNGIKSMPCAF</sequence>
<organism evidence="2 3">
    <name type="scientific">Nocardiopsis mangrovi</name>
    <dbReference type="NCBI Taxonomy" id="1179818"/>
    <lineage>
        <taxon>Bacteria</taxon>
        <taxon>Bacillati</taxon>
        <taxon>Actinomycetota</taxon>
        <taxon>Actinomycetes</taxon>
        <taxon>Streptosporangiales</taxon>
        <taxon>Nocardiopsidaceae</taxon>
        <taxon>Nocardiopsis</taxon>
    </lineage>
</organism>
<keyword evidence="3" id="KW-1185">Reference proteome</keyword>
<dbReference type="RefSeq" id="WP_378571820.1">
    <property type="nucleotide sequence ID" value="NZ_JBHSFQ010000003.1"/>
</dbReference>
<dbReference type="EMBL" id="JBHSFQ010000003">
    <property type="protein sequence ID" value="MFC4561208.1"/>
    <property type="molecule type" value="Genomic_DNA"/>
</dbReference>
<dbReference type="Pfam" id="PF00067">
    <property type="entry name" value="p450"/>
    <property type="match status" value="1"/>
</dbReference>
<dbReference type="InterPro" id="IPR036396">
    <property type="entry name" value="Cyt_P450_sf"/>
</dbReference>
<reference evidence="3" key="1">
    <citation type="journal article" date="2019" name="Int. J. Syst. Evol. Microbiol.">
        <title>The Global Catalogue of Microorganisms (GCM) 10K type strain sequencing project: providing services to taxonomists for standard genome sequencing and annotation.</title>
        <authorList>
            <consortium name="The Broad Institute Genomics Platform"/>
            <consortium name="The Broad Institute Genome Sequencing Center for Infectious Disease"/>
            <person name="Wu L."/>
            <person name="Ma J."/>
        </authorList>
    </citation>
    <scope>NUCLEOTIDE SEQUENCE [LARGE SCALE GENOMIC DNA]</scope>
    <source>
        <strain evidence="3">XZYJ18</strain>
    </source>
</reference>
<comment type="similarity">
    <text evidence="1">Belongs to the cytochrome P450 family.</text>
</comment>
<evidence type="ECO:0000313" key="3">
    <source>
        <dbReference type="Proteomes" id="UP001595923"/>
    </source>
</evidence>
<dbReference type="Gene3D" id="1.10.630.10">
    <property type="entry name" value="Cytochrome P450"/>
    <property type="match status" value="1"/>
</dbReference>
<dbReference type="PANTHER" id="PTHR46696">
    <property type="entry name" value="P450, PUTATIVE (EUROFUNG)-RELATED"/>
    <property type="match status" value="1"/>
</dbReference>
<protein>
    <submittedName>
        <fullName evidence="2">Cytochrome P450</fullName>
    </submittedName>
</protein>
<name>A0ABV9DUD2_9ACTN</name>
<accession>A0ABV9DUD2</accession>
<comment type="caution">
    <text evidence="2">The sequence shown here is derived from an EMBL/GenBank/DDBJ whole genome shotgun (WGS) entry which is preliminary data.</text>
</comment>
<proteinExistence type="inferred from homology"/>
<evidence type="ECO:0000256" key="1">
    <source>
        <dbReference type="ARBA" id="ARBA00010617"/>
    </source>
</evidence>
<dbReference type="CDD" id="cd11033">
    <property type="entry name" value="CYP142-like"/>
    <property type="match status" value="1"/>
</dbReference>
<dbReference type="InterPro" id="IPR002397">
    <property type="entry name" value="Cyt_P450_B"/>
</dbReference>
<evidence type="ECO:0000313" key="2">
    <source>
        <dbReference type="EMBL" id="MFC4561208.1"/>
    </source>
</evidence>
<dbReference type="PRINTS" id="PR00359">
    <property type="entry name" value="BP450"/>
</dbReference>
<dbReference type="SUPFAM" id="SSF48264">
    <property type="entry name" value="Cytochrome P450"/>
    <property type="match status" value="1"/>
</dbReference>
<gene>
    <name evidence="2" type="ORF">ACFO4E_04975</name>
</gene>
<dbReference type="Proteomes" id="UP001595923">
    <property type="component" value="Unassembled WGS sequence"/>
</dbReference>
<dbReference type="PANTHER" id="PTHR46696:SF4">
    <property type="entry name" value="BIOTIN BIOSYNTHESIS CYTOCHROME P450"/>
    <property type="match status" value="1"/>
</dbReference>
<dbReference type="InterPro" id="IPR001128">
    <property type="entry name" value="Cyt_P450"/>
</dbReference>